<dbReference type="AlphaFoldDB" id="G8BVV8"/>
<evidence type="ECO:0000256" key="5">
    <source>
        <dbReference type="RuleBase" id="RU363006"/>
    </source>
</evidence>
<protein>
    <recommendedName>
        <fullName evidence="5">Outer spore wall protein 5</fullName>
    </recommendedName>
</protein>
<dbReference type="GeneID" id="11533560"/>
<evidence type="ECO:0000256" key="2">
    <source>
        <dbReference type="ARBA" id="ARBA00022692"/>
    </source>
</evidence>
<keyword evidence="2 5" id="KW-0812">Transmembrane</keyword>
<dbReference type="OrthoDB" id="4070176at2759"/>
<keyword evidence="5" id="KW-0749">Sporulation</keyword>
<sequence>MLGTFSILYFIIYLVLFILVTFMSALFMFPFLGASLFFAVGVIVFAFLSDLTYKIAYLLYIKFDKKLRFFLEKMSISSTNANTESKNKNTNNSKSSKNYEQSKAVNNQAVVESTLDNENINFSKLEINSTKSNFSPTLNNTGTASEIAKSLETHLNGKQ</sequence>
<feature type="transmembrane region" description="Helical" evidence="5">
    <location>
        <begin position="7"/>
        <end position="29"/>
    </location>
</feature>
<proteinExistence type="inferred from homology"/>
<dbReference type="Pfam" id="PF17062">
    <property type="entry name" value="Osw5"/>
    <property type="match status" value="1"/>
</dbReference>
<evidence type="ECO:0000256" key="6">
    <source>
        <dbReference type="SAM" id="MobiDB-lite"/>
    </source>
</evidence>
<dbReference type="RefSeq" id="XP_003686470.1">
    <property type="nucleotide sequence ID" value="XM_003686422.1"/>
</dbReference>
<comment type="function">
    <text evidence="5">Involved in spore wall assembly.</text>
</comment>
<dbReference type="OMA" id="STVYFFI"/>
<name>G8BVV8_TETPH</name>
<dbReference type="EMBL" id="HE612862">
    <property type="protein sequence ID" value="CCE64036.1"/>
    <property type="molecule type" value="Genomic_DNA"/>
</dbReference>
<evidence type="ECO:0000256" key="4">
    <source>
        <dbReference type="ARBA" id="ARBA00023136"/>
    </source>
</evidence>
<feature type="transmembrane region" description="Helical" evidence="5">
    <location>
        <begin position="35"/>
        <end position="60"/>
    </location>
</feature>
<evidence type="ECO:0000256" key="3">
    <source>
        <dbReference type="ARBA" id="ARBA00022989"/>
    </source>
</evidence>
<keyword evidence="8" id="KW-1185">Reference proteome</keyword>
<dbReference type="Proteomes" id="UP000005666">
    <property type="component" value="Chromosome 7"/>
</dbReference>
<dbReference type="STRING" id="1071381.G8BVV8"/>
<dbReference type="eggNOG" id="ENOG502SA41">
    <property type="taxonomic scope" value="Eukaryota"/>
</dbReference>
<dbReference type="KEGG" id="tpf:TPHA_0G02000"/>
<evidence type="ECO:0000313" key="8">
    <source>
        <dbReference type="Proteomes" id="UP000005666"/>
    </source>
</evidence>
<feature type="compositionally biased region" description="Low complexity" evidence="6">
    <location>
        <begin position="80"/>
        <end position="98"/>
    </location>
</feature>
<dbReference type="HOGENOM" id="CLU_1661977_0_0_1"/>
<dbReference type="GO" id="GO:0016020">
    <property type="term" value="C:membrane"/>
    <property type="evidence" value="ECO:0007669"/>
    <property type="project" value="UniProtKB-SubCell"/>
</dbReference>
<evidence type="ECO:0000313" key="7">
    <source>
        <dbReference type="EMBL" id="CCE64036.1"/>
    </source>
</evidence>
<feature type="region of interest" description="Disordered" evidence="6">
    <location>
        <begin position="80"/>
        <end position="104"/>
    </location>
</feature>
<comment type="subcellular location">
    <subcellularLocation>
        <location evidence="1">Membrane</location>
        <topology evidence="1">Multi-pass membrane protein</topology>
    </subcellularLocation>
</comment>
<dbReference type="GO" id="GO:0030435">
    <property type="term" value="P:sporulation resulting in formation of a cellular spore"/>
    <property type="evidence" value="ECO:0007669"/>
    <property type="project" value="UniProtKB-UniRule"/>
</dbReference>
<keyword evidence="3 5" id="KW-1133">Transmembrane helix</keyword>
<accession>G8BVV8</accession>
<dbReference type="InterPro" id="IPR031430">
    <property type="entry name" value="Osw5"/>
</dbReference>
<keyword evidence="4 5" id="KW-0472">Membrane</keyword>
<reference evidence="7 8" key="1">
    <citation type="journal article" date="2011" name="Proc. Natl. Acad. Sci. U.S.A.">
        <title>Evolutionary erosion of yeast sex chromosomes by mating-type switching accidents.</title>
        <authorList>
            <person name="Gordon J.L."/>
            <person name="Armisen D."/>
            <person name="Proux-Wera E."/>
            <person name="Oheigeartaigh S.S."/>
            <person name="Byrne K.P."/>
            <person name="Wolfe K.H."/>
        </authorList>
    </citation>
    <scope>NUCLEOTIDE SEQUENCE [LARGE SCALE GENOMIC DNA]</scope>
    <source>
        <strain evidence="8">ATCC 24235 / CBS 4417 / NBRC 1672 / NRRL Y-8282 / UCD 70-5</strain>
    </source>
</reference>
<comment type="similarity">
    <text evidence="5">Belongs to the OSW5 family.</text>
</comment>
<evidence type="ECO:0000256" key="1">
    <source>
        <dbReference type="ARBA" id="ARBA00004141"/>
    </source>
</evidence>
<gene>
    <name evidence="7" type="primary">TPHA0G02000</name>
    <name evidence="7" type="ordered locus">TPHA_0G02000</name>
</gene>
<organism evidence="7 8">
    <name type="scientific">Tetrapisispora phaffii (strain ATCC 24235 / CBS 4417 / NBRC 1672 / NRRL Y-8282 / UCD 70-5)</name>
    <name type="common">Yeast</name>
    <name type="synonym">Fabospora phaffii</name>
    <dbReference type="NCBI Taxonomy" id="1071381"/>
    <lineage>
        <taxon>Eukaryota</taxon>
        <taxon>Fungi</taxon>
        <taxon>Dikarya</taxon>
        <taxon>Ascomycota</taxon>
        <taxon>Saccharomycotina</taxon>
        <taxon>Saccharomycetes</taxon>
        <taxon>Saccharomycetales</taxon>
        <taxon>Saccharomycetaceae</taxon>
        <taxon>Tetrapisispora</taxon>
    </lineage>
</organism>